<dbReference type="GO" id="GO:0019148">
    <property type="term" value="F:D-cysteine desulfhydrase activity"/>
    <property type="evidence" value="ECO:0007669"/>
    <property type="project" value="TreeGrafter"/>
</dbReference>
<evidence type="ECO:0000313" key="5">
    <source>
        <dbReference type="Proteomes" id="UP000636800"/>
    </source>
</evidence>
<gene>
    <name evidence="4" type="ORF">HPP92_023148</name>
</gene>
<comment type="cofactor">
    <cofactor evidence="1">
        <name>pyridoxal 5'-phosphate</name>
        <dbReference type="ChEBI" id="CHEBI:597326"/>
    </cofactor>
</comment>
<keyword evidence="5" id="KW-1185">Reference proteome</keyword>
<dbReference type="PANTHER" id="PTHR43780:SF7">
    <property type="entry name" value="D-CYSTEINE DESULFHYDRASE 2, MITOCHONDRIAL"/>
    <property type="match status" value="1"/>
</dbReference>
<protein>
    <recommendedName>
        <fullName evidence="6">Tryptophan synthase beta chain-like PALP domain-containing protein</fullName>
    </recommendedName>
</protein>
<dbReference type="FunFam" id="3.40.50.1100:FF:000081">
    <property type="entry name" value="D-cysteine desulfhydrase 2 mitochondrial"/>
    <property type="match status" value="1"/>
</dbReference>
<dbReference type="AlphaFoldDB" id="A0A835UFZ7"/>
<comment type="similarity">
    <text evidence="2">Belongs to the ACC deaminase/D-cysteine desulfhydrase family.</text>
</comment>
<evidence type="ECO:0000256" key="1">
    <source>
        <dbReference type="ARBA" id="ARBA00001933"/>
    </source>
</evidence>
<dbReference type="PANTHER" id="PTHR43780">
    <property type="entry name" value="1-AMINOCYCLOPROPANE-1-CARBOXYLATE DEAMINASE-RELATED"/>
    <property type="match status" value="1"/>
</dbReference>
<sequence length="426" mass="46578">MRPTPIMAWMPSLSSSPFHLKLTHRFLKAHSICTNAFPLLIDREWMLPDPAAPIHRVYFSDRGAYRLSFTADTRPAGPAGGNDNSSGPSFYIVRDDLLHPLANGNKARKLDAILPVIQRHSATDVLTCGGCQSAHAAAVAVYCAERGIRSHLLLRGEQPRIPTGYNLVSLMYGNVKYVSRSEYVQREELLIEHARALAGCDGSVVSVDKLIHSFSVPDGSSTTSHGGSHVGLRRVAVVNEGAGNVLALLGFIRLVKYLSQANVFGENQQITLVVDAGTGTTAVGLAMGAVCLGLPWNVKAVMLVDVIEKYKDFEKSLTAEFKKIFYAKLPETIWDKVSHGTVNWIDRVHQRKFGKVLPGEIDLCRQIAQETGILLDPLYTLAAWEQAVILSVEEAQNASRIVMLHTGGTLGLFGVAQRYAEQFYAA</sequence>
<dbReference type="Proteomes" id="UP000636800">
    <property type="component" value="Chromosome 12"/>
</dbReference>
<evidence type="ECO:0008006" key="6">
    <source>
        <dbReference type="Google" id="ProtNLM"/>
    </source>
</evidence>
<evidence type="ECO:0000256" key="2">
    <source>
        <dbReference type="ARBA" id="ARBA00008639"/>
    </source>
</evidence>
<organism evidence="4 5">
    <name type="scientific">Vanilla planifolia</name>
    <name type="common">Vanilla</name>
    <dbReference type="NCBI Taxonomy" id="51239"/>
    <lineage>
        <taxon>Eukaryota</taxon>
        <taxon>Viridiplantae</taxon>
        <taxon>Streptophyta</taxon>
        <taxon>Embryophyta</taxon>
        <taxon>Tracheophyta</taxon>
        <taxon>Spermatophyta</taxon>
        <taxon>Magnoliopsida</taxon>
        <taxon>Liliopsida</taxon>
        <taxon>Asparagales</taxon>
        <taxon>Orchidaceae</taxon>
        <taxon>Vanilloideae</taxon>
        <taxon>Vanilleae</taxon>
        <taxon>Vanilla</taxon>
    </lineage>
</organism>
<dbReference type="OrthoDB" id="1885111at2759"/>
<name>A0A835UFZ7_VANPL</name>
<reference evidence="4 5" key="1">
    <citation type="journal article" date="2020" name="Nat. Food">
        <title>A phased Vanilla planifolia genome enables genetic improvement of flavour and production.</title>
        <authorList>
            <person name="Hasing T."/>
            <person name="Tang H."/>
            <person name="Brym M."/>
            <person name="Khazi F."/>
            <person name="Huang T."/>
            <person name="Chambers A.H."/>
        </authorList>
    </citation>
    <scope>NUCLEOTIDE SEQUENCE [LARGE SCALE GENOMIC DNA]</scope>
    <source>
        <tissue evidence="4">Leaf</tissue>
    </source>
</reference>
<comment type="caution">
    <text evidence="4">The sequence shown here is derived from an EMBL/GenBank/DDBJ whole genome shotgun (WGS) entry which is preliminary data.</text>
</comment>
<dbReference type="InterPro" id="IPR036052">
    <property type="entry name" value="TrpB-like_PALP_sf"/>
</dbReference>
<dbReference type="EMBL" id="JADCNL010000012">
    <property type="protein sequence ID" value="KAG0457991.1"/>
    <property type="molecule type" value="Genomic_DNA"/>
</dbReference>
<evidence type="ECO:0000313" key="4">
    <source>
        <dbReference type="EMBL" id="KAG0457991.1"/>
    </source>
</evidence>
<proteinExistence type="inferred from homology"/>
<dbReference type="SUPFAM" id="SSF53686">
    <property type="entry name" value="Tryptophan synthase beta subunit-like PLP-dependent enzymes"/>
    <property type="match status" value="1"/>
</dbReference>
<dbReference type="InterPro" id="IPR027278">
    <property type="entry name" value="ACCD_DCysDesulf"/>
</dbReference>
<dbReference type="Gene3D" id="3.40.50.1100">
    <property type="match status" value="2"/>
</dbReference>
<evidence type="ECO:0000256" key="3">
    <source>
        <dbReference type="ARBA" id="ARBA00022898"/>
    </source>
</evidence>
<keyword evidence="3" id="KW-0663">Pyridoxal phosphate</keyword>
<accession>A0A835UFZ7</accession>